<dbReference type="OrthoDB" id="539213at2759"/>
<dbReference type="AlphaFoldDB" id="A0A9P5U6T1"/>
<comment type="caution">
    <text evidence="1">The sequence shown here is derived from an EMBL/GenBank/DDBJ whole genome shotgun (WGS) entry which is preliminary data.</text>
</comment>
<evidence type="ECO:0000313" key="2">
    <source>
        <dbReference type="Proteomes" id="UP000772434"/>
    </source>
</evidence>
<dbReference type="Proteomes" id="UP000772434">
    <property type="component" value="Unassembled WGS sequence"/>
</dbReference>
<organism evidence="1 2">
    <name type="scientific">Rhodocollybia butyracea</name>
    <dbReference type="NCBI Taxonomy" id="206335"/>
    <lineage>
        <taxon>Eukaryota</taxon>
        <taxon>Fungi</taxon>
        <taxon>Dikarya</taxon>
        <taxon>Basidiomycota</taxon>
        <taxon>Agaricomycotina</taxon>
        <taxon>Agaricomycetes</taxon>
        <taxon>Agaricomycetidae</taxon>
        <taxon>Agaricales</taxon>
        <taxon>Marasmiineae</taxon>
        <taxon>Omphalotaceae</taxon>
        <taxon>Rhodocollybia</taxon>
    </lineage>
</organism>
<sequence>MLRPEVSEPVYSRGGRQRAMLNTATHSELRKFLKESTSQTELAIETVETQLRLWKESQNDTTVSCKILGLDVARLQGFKGYLGENVEEDVGIIGEGVQKLEANHIDVLKKGIWSWHKLPYPMRRVGSVLPDASAHTDEVSGVPRKKAKILKEDELIDDVDEWVLKNEIFLRSFSKCPSSGSDSVLGPCCSPVISSGNLIYALQVTRSPTDVLPGYTILADKRPPTTFIQPSSADFKRRFDFMTGGLLAGLDWNNVFVAGGLVLGALLTPDIPSTASVPALDRLYLNQYEEWISSDIDLYIYGLDVDAANKKIQHIAEVYKSNLGSADAPFLVVRNSQTITLYSMWPKRRVQIVLKLVKSPREVLLNFDLDVCAAGWDGTEVWMLPSFTTAGTNVFTMDLINGHYLGDRKATRDKRFSVFKYAKRGYGIRILPIYIGWLSPFQSLTPTSKTLLASISLGEKLQSREWTRQVVQRYIKNGQSSSAVTYWFPEGRWPRVEGKNGLPVFSHAMLEGYGQITSEPLGRSSLTGFGLLMRHVALWEMERAGEIEIYEHIFAEDAYNNIGQVAYDDTPVYEWDENFNIEDFTKSIDGFNDRELDSVKEEWRNSGGDDLEFPIVKRVTYASSVAEILSPSHDIVIPVITTEEFATFANSSVVEALKMKGVLGNEKMTPLTVLGNQENQEVVITVWRLNKVLNWQMVDRPIDEIREVLWAFHRANERLIAPDTERTDYLRTNLSKRAIRISEKDENHAFVRWVGREPYQRTTDVNGIFLVEDLVREFRLGDDESDSGSDE</sequence>
<dbReference type="InterPro" id="IPR053354">
    <property type="entry name" value="MGDG_epimerase"/>
</dbReference>
<name>A0A9P5U6T1_9AGAR</name>
<gene>
    <name evidence="1" type="ORF">BDP27DRAFT_1402854</name>
</gene>
<accession>A0A9P5U6T1</accession>
<reference evidence="1" key="1">
    <citation type="submission" date="2020-11" db="EMBL/GenBank/DDBJ databases">
        <authorList>
            <consortium name="DOE Joint Genome Institute"/>
            <person name="Ahrendt S."/>
            <person name="Riley R."/>
            <person name="Andreopoulos W."/>
            <person name="Labutti K."/>
            <person name="Pangilinan J."/>
            <person name="Ruiz-Duenas F.J."/>
            <person name="Barrasa J.M."/>
            <person name="Sanchez-Garcia M."/>
            <person name="Camarero S."/>
            <person name="Miyauchi S."/>
            <person name="Serrano A."/>
            <person name="Linde D."/>
            <person name="Babiker R."/>
            <person name="Drula E."/>
            <person name="Ayuso-Fernandez I."/>
            <person name="Pacheco R."/>
            <person name="Padilla G."/>
            <person name="Ferreira P."/>
            <person name="Barriuso J."/>
            <person name="Kellner H."/>
            <person name="Castanera R."/>
            <person name="Alfaro M."/>
            <person name="Ramirez L."/>
            <person name="Pisabarro A.G."/>
            <person name="Kuo A."/>
            <person name="Tritt A."/>
            <person name="Lipzen A."/>
            <person name="He G."/>
            <person name="Yan M."/>
            <person name="Ng V."/>
            <person name="Cullen D."/>
            <person name="Martin F."/>
            <person name="Rosso M.-N."/>
            <person name="Henrissat B."/>
            <person name="Hibbett D."/>
            <person name="Martinez A.T."/>
            <person name="Grigoriev I.V."/>
        </authorList>
    </citation>
    <scope>NUCLEOTIDE SEQUENCE</scope>
    <source>
        <strain evidence="1">AH 40177</strain>
    </source>
</reference>
<keyword evidence="2" id="KW-1185">Reference proteome</keyword>
<proteinExistence type="predicted"/>
<dbReference type="EMBL" id="JADNRY010000054">
    <property type="protein sequence ID" value="KAF9069165.1"/>
    <property type="molecule type" value="Genomic_DNA"/>
</dbReference>
<protein>
    <submittedName>
        <fullName evidence="1">Uncharacterized protein</fullName>
    </submittedName>
</protein>
<dbReference type="PANTHER" id="PTHR43558:SF6">
    <property type="entry name" value="REDUCTASE, PUTATIVE (AFU_ORTHOLOGUE AFUA_3G10540)-RELATED"/>
    <property type="match status" value="1"/>
</dbReference>
<dbReference type="PANTHER" id="PTHR43558">
    <property type="entry name" value="REDUCTASE, PUTATIVE (AFU_ORTHOLOGUE AFUA_3G10540)-RELATED"/>
    <property type="match status" value="1"/>
</dbReference>
<evidence type="ECO:0000313" key="1">
    <source>
        <dbReference type="EMBL" id="KAF9069165.1"/>
    </source>
</evidence>